<evidence type="ECO:0000259" key="4">
    <source>
        <dbReference type="Pfam" id="PF13407"/>
    </source>
</evidence>
<evidence type="ECO:0000313" key="6">
    <source>
        <dbReference type="Proteomes" id="UP000653674"/>
    </source>
</evidence>
<dbReference type="Pfam" id="PF13407">
    <property type="entry name" value="Peripla_BP_4"/>
    <property type="match status" value="1"/>
</dbReference>
<gene>
    <name evidence="5" type="ORF">Pfl04_17770</name>
</gene>
<keyword evidence="3" id="KW-0732">Signal</keyword>
<name>A0A8J3LHE7_9ACTN</name>
<comment type="caution">
    <text evidence="5">The sequence shown here is derived from an EMBL/GenBank/DDBJ whole genome shotgun (WGS) entry which is preliminary data.</text>
</comment>
<protein>
    <recommendedName>
        <fullName evidence="4">Periplasmic binding protein domain-containing protein</fullName>
    </recommendedName>
</protein>
<dbReference type="GO" id="GO:0030288">
    <property type="term" value="C:outer membrane-bounded periplasmic space"/>
    <property type="evidence" value="ECO:0007669"/>
    <property type="project" value="TreeGrafter"/>
</dbReference>
<dbReference type="EMBL" id="BONU01000008">
    <property type="protein sequence ID" value="GIG73373.1"/>
    <property type="molecule type" value="Genomic_DNA"/>
</dbReference>
<dbReference type="PROSITE" id="PS51257">
    <property type="entry name" value="PROKAR_LIPOPROTEIN"/>
    <property type="match status" value="1"/>
</dbReference>
<feature type="signal peptide" evidence="3">
    <location>
        <begin position="1"/>
        <end position="24"/>
    </location>
</feature>
<comment type="similarity">
    <text evidence="2">Belongs to the bacterial solute-binding protein 2 family.</text>
</comment>
<dbReference type="Gene3D" id="3.40.50.2300">
    <property type="match status" value="2"/>
</dbReference>
<dbReference type="PANTHER" id="PTHR30036">
    <property type="entry name" value="D-XYLOSE-BINDING PERIPLASMIC PROTEIN"/>
    <property type="match status" value="1"/>
</dbReference>
<comment type="subcellular location">
    <subcellularLocation>
        <location evidence="1">Cell envelope</location>
    </subcellularLocation>
</comment>
<dbReference type="InterPro" id="IPR050555">
    <property type="entry name" value="Bact_Solute-Bind_Prot2"/>
</dbReference>
<feature type="domain" description="Periplasmic binding protein" evidence="4">
    <location>
        <begin position="84"/>
        <end position="338"/>
    </location>
</feature>
<dbReference type="InterPro" id="IPR028082">
    <property type="entry name" value="Peripla_BP_I"/>
</dbReference>
<dbReference type="InterPro" id="IPR025997">
    <property type="entry name" value="SBP_2_dom"/>
</dbReference>
<dbReference type="RefSeq" id="WP_168076630.1">
    <property type="nucleotide sequence ID" value="NZ_BAAAQJ010000002.1"/>
</dbReference>
<sequence length="384" mass="40849">MKLRKTIGITVLPFTAALALAGCAAEKKSAGADEGAAPAASSKERYATLLDDKVKALTKALPATEVKLDSGITVPFKEGEKLRVAFVGYGKGYDYSKPEYAAAKEQAAALGMELEEFDPSGDAQKQVAQMQDIMASGKYNAVVAFPLSPDLTCDLMTRQMPRKGIITAAIGSPACTTSDTPGVVTTVADTGYTDYVYTEWAKEIAATQKTGGKAILLVGPQLDYSAKLAAKAAEAVFKEKGIELLDVLYTDFTQPDSLQKTQNALQRHADATLIASAFPEGTQASISAVRLAGRQGKVSVFDFGANEQALKAIEEGTVAGSTPFYSYTKVKTALQALHLARHGQKVDAYYGYSGHAPESMRPADAKIMFVNKDNVKAFKEQVAE</sequence>
<evidence type="ECO:0000256" key="1">
    <source>
        <dbReference type="ARBA" id="ARBA00004196"/>
    </source>
</evidence>
<dbReference type="AlphaFoldDB" id="A0A8J3LHE7"/>
<keyword evidence="6" id="KW-1185">Reference proteome</keyword>
<dbReference type="CDD" id="cd01536">
    <property type="entry name" value="PBP1_ABC_sugar_binding-like"/>
    <property type="match status" value="1"/>
</dbReference>
<evidence type="ECO:0000256" key="3">
    <source>
        <dbReference type="SAM" id="SignalP"/>
    </source>
</evidence>
<organism evidence="5 6">
    <name type="scientific">Planosporangium flavigriseum</name>
    <dbReference type="NCBI Taxonomy" id="373681"/>
    <lineage>
        <taxon>Bacteria</taxon>
        <taxon>Bacillati</taxon>
        <taxon>Actinomycetota</taxon>
        <taxon>Actinomycetes</taxon>
        <taxon>Micromonosporales</taxon>
        <taxon>Micromonosporaceae</taxon>
        <taxon>Planosporangium</taxon>
    </lineage>
</organism>
<reference evidence="5" key="1">
    <citation type="submission" date="2021-01" db="EMBL/GenBank/DDBJ databases">
        <title>Whole genome shotgun sequence of Planosporangium flavigriseum NBRC 105377.</title>
        <authorList>
            <person name="Komaki H."/>
            <person name="Tamura T."/>
        </authorList>
    </citation>
    <scope>NUCLEOTIDE SEQUENCE</scope>
    <source>
        <strain evidence="5">NBRC 105377</strain>
    </source>
</reference>
<evidence type="ECO:0000256" key="2">
    <source>
        <dbReference type="ARBA" id="ARBA00007639"/>
    </source>
</evidence>
<accession>A0A8J3LHE7</accession>
<evidence type="ECO:0000313" key="5">
    <source>
        <dbReference type="EMBL" id="GIG73373.1"/>
    </source>
</evidence>
<dbReference type="SUPFAM" id="SSF53822">
    <property type="entry name" value="Periplasmic binding protein-like I"/>
    <property type="match status" value="1"/>
</dbReference>
<proteinExistence type="inferred from homology"/>
<dbReference type="PANTHER" id="PTHR30036:SF7">
    <property type="entry name" value="ABC TRANSPORTER PERIPLASMIC-BINDING PROTEIN YPHF"/>
    <property type="match status" value="1"/>
</dbReference>
<dbReference type="GO" id="GO:0030246">
    <property type="term" value="F:carbohydrate binding"/>
    <property type="evidence" value="ECO:0007669"/>
    <property type="project" value="TreeGrafter"/>
</dbReference>
<feature type="chain" id="PRO_5039259311" description="Periplasmic binding protein domain-containing protein" evidence="3">
    <location>
        <begin position="25"/>
        <end position="384"/>
    </location>
</feature>
<dbReference type="Proteomes" id="UP000653674">
    <property type="component" value="Unassembled WGS sequence"/>
</dbReference>